<keyword evidence="2" id="KW-1185">Reference proteome</keyword>
<protein>
    <submittedName>
        <fullName evidence="1">Uncharacterized protein</fullName>
    </submittedName>
</protein>
<reference evidence="1 2" key="1">
    <citation type="journal article" date="2021" name="Hortic Res">
        <title>High-quality reference genome and annotation aids understanding of berry development for evergreen blueberry (Vaccinium darrowii).</title>
        <authorList>
            <person name="Yu J."/>
            <person name="Hulse-Kemp A.M."/>
            <person name="Babiker E."/>
            <person name="Staton M."/>
        </authorList>
    </citation>
    <scope>NUCLEOTIDE SEQUENCE [LARGE SCALE GENOMIC DNA]</scope>
    <source>
        <strain evidence="2">cv. NJ 8807/NJ 8810</strain>
        <tissue evidence="1">Young leaf</tissue>
    </source>
</reference>
<comment type="caution">
    <text evidence="1">The sequence shown here is derived from an EMBL/GenBank/DDBJ whole genome shotgun (WGS) entry which is preliminary data.</text>
</comment>
<proteinExistence type="predicted"/>
<evidence type="ECO:0000313" key="1">
    <source>
        <dbReference type="EMBL" id="KAH7844726.1"/>
    </source>
</evidence>
<name>A0ACB7XUR8_9ERIC</name>
<sequence length="197" mass="22258">MAAGHETTATLTAFIVRVLANEPAIYASVLQEQEEIAKGKTPGELLTWEDIAKMKYTWQVAMETLRMVPPIFGGFRRTLKDIEYGGFIIPKGWQIFWAASMTHMDGGIFEEPSKFDPTRFEKQSSVPPYCFIPFGTGPRICPGYEFAKIETLVTIHNLVTRFTWKLCCNEDGFSRDPTPVPPQGLPIEIKPKKILQN</sequence>
<gene>
    <name evidence="1" type="ORF">Vadar_031013</name>
</gene>
<organism evidence="1 2">
    <name type="scientific">Vaccinium darrowii</name>
    <dbReference type="NCBI Taxonomy" id="229202"/>
    <lineage>
        <taxon>Eukaryota</taxon>
        <taxon>Viridiplantae</taxon>
        <taxon>Streptophyta</taxon>
        <taxon>Embryophyta</taxon>
        <taxon>Tracheophyta</taxon>
        <taxon>Spermatophyta</taxon>
        <taxon>Magnoliopsida</taxon>
        <taxon>eudicotyledons</taxon>
        <taxon>Gunneridae</taxon>
        <taxon>Pentapetalae</taxon>
        <taxon>asterids</taxon>
        <taxon>Ericales</taxon>
        <taxon>Ericaceae</taxon>
        <taxon>Vaccinioideae</taxon>
        <taxon>Vaccinieae</taxon>
        <taxon>Vaccinium</taxon>
    </lineage>
</organism>
<dbReference type="Proteomes" id="UP000828048">
    <property type="component" value="Chromosome 1"/>
</dbReference>
<evidence type="ECO:0000313" key="2">
    <source>
        <dbReference type="Proteomes" id="UP000828048"/>
    </source>
</evidence>
<dbReference type="EMBL" id="CM037151">
    <property type="protein sequence ID" value="KAH7844726.1"/>
    <property type="molecule type" value="Genomic_DNA"/>
</dbReference>
<accession>A0ACB7XUR8</accession>